<keyword evidence="4" id="KW-1185">Reference proteome</keyword>
<evidence type="ECO:0000313" key="3">
    <source>
        <dbReference type="EMBL" id="SEH03602.1"/>
    </source>
</evidence>
<protein>
    <submittedName>
        <fullName evidence="3">Putative spermidine/putrescine transport system substrate-binding protein</fullName>
    </submittedName>
</protein>
<evidence type="ECO:0000256" key="1">
    <source>
        <dbReference type="ARBA" id="ARBA00022729"/>
    </source>
</evidence>
<proteinExistence type="predicted"/>
<feature type="chain" id="PRO_5039286646" evidence="2">
    <location>
        <begin position="27"/>
        <end position="372"/>
    </location>
</feature>
<dbReference type="CDD" id="cd13589">
    <property type="entry name" value="PBP2_polyamine_RpCGA009"/>
    <property type="match status" value="1"/>
</dbReference>
<reference evidence="3 4" key="1">
    <citation type="submission" date="2016-10" db="EMBL/GenBank/DDBJ databases">
        <authorList>
            <person name="de Groot N.N."/>
        </authorList>
    </citation>
    <scope>NUCLEOTIDE SEQUENCE [LARGE SCALE GENOMIC DNA]</scope>
    <source>
        <strain evidence="3 4">CGMCC 4.7037</strain>
    </source>
</reference>
<dbReference type="PROSITE" id="PS51257">
    <property type="entry name" value="PROKAR_LIPOPROTEIN"/>
    <property type="match status" value="1"/>
</dbReference>
<dbReference type="AlphaFoldDB" id="A0A1H6F0M7"/>
<sequence>MPKLPKRLPGMAAVAASLLLSAACGAGSAAPASIDLGTGPAKSGTVKKNALSGLNMTFVSYGGAYQEGQQKAAVDPFAQESGAKILQDGPTDYAKIKAQVDSSNVTWDVIDTDSIWAEGQCGKLLQPLDYTIIDKSKVPEGLATECSVPAMQYGMVLAYNKDKFGASPPQGWKDFFDTAKFPGKRGISGNPGDSAPGPFEGALIADGVAPDKLYPLDVDRATKKLQSVRSNLVFWKTGAESQQLLESGEVDMAMLWSGRAYAAVKNGAPFDVSFDQWMPTMDSLTVPKNAKNPKASMALINYYLGAQQQAKLTELTSYSPVNTDAKPELDEKGRSFLTTRPAVADKALKIDSKWWAEHQHEMIEKWSAWLGG</sequence>
<dbReference type="OrthoDB" id="9815444at2"/>
<dbReference type="Pfam" id="PF13416">
    <property type="entry name" value="SBP_bac_8"/>
    <property type="match status" value="1"/>
</dbReference>
<dbReference type="PANTHER" id="PTHR30222">
    <property type="entry name" value="SPERMIDINE/PUTRESCINE-BINDING PERIPLASMIC PROTEIN"/>
    <property type="match status" value="1"/>
</dbReference>
<evidence type="ECO:0000256" key="2">
    <source>
        <dbReference type="SAM" id="SignalP"/>
    </source>
</evidence>
<dbReference type="Proteomes" id="UP000236732">
    <property type="component" value="Unassembled WGS sequence"/>
</dbReference>
<feature type="signal peptide" evidence="2">
    <location>
        <begin position="1"/>
        <end position="26"/>
    </location>
</feature>
<name>A0A1H6F0M7_9ACTN</name>
<dbReference type="RefSeq" id="WP_103964567.1">
    <property type="nucleotide sequence ID" value="NZ_FNVT01000040.1"/>
</dbReference>
<dbReference type="EMBL" id="FNVT01000040">
    <property type="protein sequence ID" value="SEH03602.1"/>
    <property type="molecule type" value="Genomic_DNA"/>
</dbReference>
<dbReference type="SUPFAM" id="SSF53850">
    <property type="entry name" value="Periplasmic binding protein-like II"/>
    <property type="match status" value="1"/>
</dbReference>
<organism evidence="3 4">
    <name type="scientific">Nonomuraea solani</name>
    <dbReference type="NCBI Taxonomy" id="1144553"/>
    <lineage>
        <taxon>Bacteria</taxon>
        <taxon>Bacillati</taxon>
        <taxon>Actinomycetota</taxon>
        <taxon>Actinomycetes</taxon>
        <taxon>Streptosporangiales</taxon>
        <taxon>Streptosporangiaceae</taxon>
        <taxon>Nonomuraea</taxon>
    </lineage>
</organism>
<evidence type="ECO:0000313" key="4">
    <source>
        <dbReference type="Proteomes" id="UP000236732"/>
    </source>
</evidence>
<dbReference type="InterPro" id="IPR006059">
    <property type="entry name" value="SBP"/>
</dbReference>
<dbReference type="PANTHER" id="PTHR30222:SF2">
    <property type="entry name" value="ABC TRANSPORTER SUBSTRATE-BINDING PROTEIN"/>
    <property type="match status" value="1"/>
</dbReference>
<dbReference type="Gene3D" id="3.40.190.10">
    <property type="entry name" value="Periplasmic binding protein-like II"/>
    <property type="match status" value="2"/>
</dbReference>
<gene>
    <name evidence="3" type="ORF">SAMN05444920_14016</name>
</gene>
<accession>A0A1H6F0M7</accession>
<keyword evidence="1 2" id="KW-0732">Signal</keyword>